<name>A0A165SWN9_AERVE</name>
<protein>
    <submittedName>
        <fullName evidence="1">HAD family hydrolase</fullName>
    </submittedName>
</protein>
<dbReference type="PANTHER" id="PTHR10000">
    <property type="entry name" value="PHOSPHOSERINE PHOSPHATASE"/>
    <property type="match status" value="1"/>
</dbReference>
<dbReference type="Proteomes" id="UP000076809">
    <property type="component" value="Chromosome"/>
</dbReference>
<proteinExistence type="predicted"/>
<reference evidence="1 2" key="1">
    <citation type="journal article" date="2016" name="J. Clin. Microbiol.">
        <title>Detection and Whole-Genome Sequencing of Carbapenemase-Producing Aeromonas hydrophila Isolates from Routine Perirectal Surveillance Culture.</title>
        <authorList>
            <person name="Hughes H.Y."/>
            <person name="Conlan S.P."/>
            <person name="Lau A.F."/>
            <person name="Dekker J.P."/>
            <person name="Michelin A.V."/>
            <person name="Youn J.H."/>
            <person name="Henderson D.K."/>
            <person name="Frank K.M."/>
            <person name="Segre J.A."/>
            <person name="Palmore T.N."/>
        </authorList>
    </citation>
    <scope>NUCLEOTIDE SEQUENCE [LARGE SCALE GENOMIC DNA]</scope>
    <source>
        <strain evidence="1 2">AVNIH1</strain>
    </source>
</reference>
<dbReference type="NCBIfam" id="TIGR00099">
    <property type="entry name" value="Cof-subfamily"/>
    <property type="match status" value="1"/>
</dbReference>
<dbReference type="InterPro" id="IPR036412">
    <property type="entry name" value="HAD-like_sf"/>
</dbReference>
<dbReference type="NCBIfam" id="TIGR01484">
    <property type="entry name" value="HAD-SF-IIB"/>
    <property type="match status" value="1"/>
</dbReference>
<dbReference type="InterPro" id="IPR000150">
    <property type="entry name" value="Cof"/>
</dbReference>
<organism evidence="1 2">
    <name type="scientific">Aeromonas veronii</name>
    <dbReference type="NCBI Taxonomy" id="654"/>
    <lineage>
        <taxon>Bacteria</taxon>
        <taxon>Pseudomonadati</taxon>
        <taxon>Pseudomonadota</taxon>
        <taxon>Gammaproteobacteria</taxon>
        <taxon>Aeromonadales</taxon>
        <taxon>Aeromonadaceae</taxon>
        <taxon>Aeromonas</taxon>
    </lineage>
</organism>
<evidence type="ECO:0000313" key="2">
    <source>
        <dbReference type="Proteomes" id="UP000076809"/>
    </source>
</evidence>
<dbReference type="InterPro" id="IPR023214">
    <property type="entry name" value="HAD_sf"/>
</dbReference>
<keyword evidence="1" id="KW-0378">Hydrolase</keyword>
<evidence type="ECO:0000313" key="1">
    <source>
        <dbReference type="EMBL" id="ANB52342.1"/>
    </source>
</evidence>
<dbReference type="SUPFAM" id="SSF56784">
    <property type="entry name" value="HAD-like"/>
    <property type="match status" value="1"/>
</dbReference>
<dbReference type="EMBL" id="CP014774">
    <property type="protein sequence ID" value="ANB52342.1"/>
    <property type="molecule type" value="Genomic_DNA"/>
</dbReference>
<dbReference type="CDD" id="cd07516">
    <property type="entry name" value="HAD_Pase"/>
    <property type="match status" value="1"/>
</dbReference>
<accession>A0A165SWN9</accession>
<gene>
    <name evidence="1" type="ORF">WM43_06535</name>
</gene>
<dbReference type="Gene3D" id="3.40.50.1000">
    <property type="entry name" value="HAD superfamily/HAD-like"/>
    <property type="match status" value="1"/>
</dbReference>
<sequence length="274" mass="30645">MRYHALALDLDGTTLTSAHTIMPAVKEAIMRIKEQATVMLVTGRHHTAAHPYHHELGLTTPIICCNGTYVYDYDRRAVLAENAIPHELAQRFIALAREHRLNLVMYVTDRMVYSAHQPVRYVAALQQWASGFAPPIQPQVASVDSFEDELANSSHVWKFVAEGEITAIQAFSHHPWVREHFSGEQSWANRVDFARRGNSKGARLQDYLDQQGISPARLVAIGDNHNDASMLCLAGMGIAMANAEPEIKQMANRVTCESNDEGGILEVLNRYFPI</sequence>
<dbReference type="PROSITE" id="PS01229">
    <property type="entry name" value="COF_2"/>
    <property type="match status" value="1"/>
</dbReference>
<dbReference type="AlphaFoldDB" id="A0A165SWN9"/>
<dbReference type="InterPro" id="IPR006379">
    <property type="entry name" value="HAD-SF_hydro_IIB"/>
</dbReference>
<dbReference type="PANTHER" id="PTHR10000:SF58">
    <property type="entry name" value="PYRIDOXAL PHOSPHATE PHOSPHATASE YBHA"/>
    <property type="match status" value="1"/>
</dbReference>
<dbReference type="Pfam" id="PF08282">
    <property type="entry name" value="Hydrolase_3"/>
    <property type="match status" value="1"/>
</dbReference>
<dbReference type="GO" id="GO:0000287">
    <property type="term" value="F:magnesium ion binding"/>
    <property type="evidence" value="ECO:0007669"/>
    <property type="project" value="UniProtKB-ARBA"/>
</dbReference>
<dbReference type="GO" id="GO:0016791">
    <property type="term" value="F:phosphatase activity"/>
    <property type="evidence" value="ECO:0007669"/>
    <property type="project" value="UniProtKB-ARBA"/>
</dbReference>
<dbReference type="Gene3D" id="3.30.1240.10">
    <property type="match status" value="1"/>
</dbReference>
<dbReference type="RefSeq" id="WP_042083624.1">
    <property type="nucleotide sequence ID" value="NZ_AP022281.1"/>
</dbReference>
<dbReference type="GO" id="GO:0005829">
    <property type="term" value="C:cytosol"/>
    <property type="evidence" value="ECO:0007669"/>
    <property type="project" value="TreeGrafter"/>
</dbReference>